<name>A0ABZ2RP40_9BACT</name>
<dbReference type="CDD" id="cd02440">
    <property type="entry name" value="AdoMet_MTases"/>
    <property type="match status" value="1"/>
</dbReference>
<dbReference type="NCBIfam" id="TIGR00095">
    <property type="entry name" value="16S rRNA (guanine(966)-N(2))-methyltransferase RsmD"/>
    <property type="match status" value="1"/>
</dbReference>
<protein>
    <submittedName>
        <fullName evidence="3">16S rRNA (Guanine(966)-N(2))-methyltransferase RsmD</fullName>
        <ecNumber evidence="3">2.1.1.171</ecNumber>
    </submittedName>
</protein>
<keyword evidence="2 3" id="KW-0808">Transferase</keyword>
<accession>A0ABZ2RP40</accession>
<dbReference type="GO" id="GO:0052913">
    <property type="term" value="F:16S rRNA (guanine(966)-N(2))-methyltransferase activity"/>
    <property type="evidence" value="ECO:0007669"/>
    <property type="project" value="UniProtKB-EC"/>
</dbReference>
<evidence type="ECO:0000256" key="2">
    <source>
        <dbReference type="ARBA" id="ARBA00022679"/>
    </source>
</evidence>
<keyword evidence="1 3" id="KW-0489">Methyltransferase</keyword>
<dbReference type="InterPro" id="IPR029063">
    <property type="entry name" value="SAM-dependent_MTases_sf"/>
</dbReference>
<dbReference type="SUPFAM" id="SSF53335">
    <property type="entry name" value="S-adenosyl-L-methionine-dependent methyltransferases"/>
    <property type="match status" value="1"/>
</dbReference>
<evidence type="ECO:0000313" key="3">
    <source>
        <dbReference type="EMBL" id="WXL28195.1"/>
    </source>
</evidence>
<dbReference type="PANTHER" id="PTHR43542:SF1">
    <property type="entry name" value="METHYLTRANSFERASE"/>
    <property type="match status" value="1"/>
</dbReference>
<organism evidence="3 4">
    <name type="scientific">[Mycoplasma] gypis</name>
    <dbReference type="NCBI Taxonomy" id="92404"/>
    <lineage>
        <taxon>Bacteria</taxon>
        <taxon>Bacillati</taxon>
        <taxon>Mycoplasmatota</taxon>
        <taxon>Mycoplasmoidales</taxon>
        <taxon>Metamycoplasmataceae</taxon>
        <taxon>Metamycoplasma</taxon>
    </lineage>
</organism>
<evidence type="ECO:0000256" key="1">
    <source>
        <dbReference type="ARBA" id="ARBA00022603"/>
    </source>
</evidence>
<dbReference type="Pfam" id="PF03602">
    <property type="entry name" value="Cons_hypoth95"/>
    <property type="match status" value="1"/>
</dbReference>
<dbReference type="PANTHER" id="PTHR43542">
    <property type="entry name" value="METHYLTRANSFERASE"/>
    <property type="match status" value="1"/>
</dbReference>
<dbReference type="InterPro" id="IPR002052">
    <property type="entry name" value="DNA_methylase_N6_adenine_CS"/>
</dbReference>
<dbReference type="Proteomes" id="UP001460679">
    <property type="component" value="Chromosome"/>
</dbReference>
<evidence type="ECO:0000313" key="4">
    <source>
        <dbReference type="Proteomes" id="UP001460679"/>
    </source>
</evidence>
<dbReference type="EMBL" id="CP148066">
    <property type="protein sequence ID" value="WXL28195.1"/>
    <property type="molecule type" value="Genomic_DNA"/>
</dbReference>
<sequence>MLRIVAGKYKNTRLEQPPKEITRASSEKLREAIFSSLQFDIEGKTFLDLFGGSGAFCFEAISRGIKSATIVEKNFLAFKTIKQNKAKFSAEDIEIHNKDAIKFLTNKATKTFDFVFVDPPYKMSDLYTKSLQLLFQNDWINQDTMIIVETDNETFNCGNNYEIVKTKKYGISYIFFLIPVFKK</sequence>
<gene>
    <name evidence="3" type="primary">rsmD</name>
    <name evidence="3" type="ORF">WG616_02380</name>
</gene>
<dbReference type="InterPro" id="IPR004398">
    <property type="entry name" value="RNA_MeTrfase_RsmD"/>
</dbReference>
<dbReference type="RefSeq" id="WP_205498283.1">
    <property type="nucleotide sequence ID" value="NZ_CP148066.1"/>
</dbReference>
<proteinExistence type="predicted"/>
<reference evidence="3" key="1">
    <citation type="submission" date="2024-03" db="EMBL/GenBank/DDBJ databases">
        <title>Complete genome sequence of Mycoplasma gypis type strain B1/T1.</title>
        <authorList>
            <person name="Spergser J."/>
        </authorList>
    </citation>
    <scope>NUCLEOTIDE SEQUENCE [LARGE SCALE GENOMIC DNA]</scope>
    <source>
        <strain evidence="3">B1/T1</strain>
    </source>
</reference>
<keyword evidence="4" id="KW-1185">Reference proteome</keyword>
<dbReference type="Gene3D" id="3.40.50.150">
    <property type="entry name" value="Vaccinia Virus protein VP39"/>
    <property type="match status" value="1"/>
</dbReference>
<dbReference type="PIRSF" id="PIRSF004553">
    <property type="entry name" value="CHP00095"/>
    <property type="match status" value="1"/>
</dbReference>
<dbReference type="PROSITE" id="PS00092">
    <property type="entry name" value="N6_MTASE"/>
    <property type="match status" value="1"/>
</dbReference>
<dbReference type="EC" id="2.1.1.171" evidence="3"/>